<gene>
    <name evidence="1" type="ORF">RCOM_2147090</name>
</gene>
<dbReference type="AlphaFoldDB" id="B9TQU4"/>
<dbReference type="EMBL" id="EQ999339">
    <property type="protein sequence ID" value="EEF21770.1"/>
    <property type="molecule type" value="Genomic_DNA"/>
</dbReference>
<name>B9TQU4_RICCO</name>
<reference evidence="2" key="1">
    <citation type="journal article" date="2010" name="Nat. Biotechnol.">
        <title>Draft genome sequence of the oilseed species Ricinus communis.</title>
        <authorList>
            <person name="Chan A.P."/>
            <person name="Crabtree J."/>
            <person name="Zhao Q."/>
            <person name="Lorenzi H."/>
            <person name="Orvis J."/>
            <person name="Puiu D."/>
            <person name="Melake-Berhan A."/>
            <person name="Jones K.M."/>
            <person name="Redman J."/>
            <person name="Chen G."/>
            <person name="Cahoon E.B."/>
            <person name="Gedil M."/>
            <person name="Stanke M."/>
            <person name="Haas B.J."/>
            <person name="Wortman J.R."/>
            <person name="Fraser-Liggett C.M."/>
            <person name="Ravel J."/>
            <person name="Rabinowicz P.D."/>
        </authorList>
    </citation>
    <scope>NUCLEOTIDE SEQUENCE [LARGE SCALE GENOMIC DNA]</scope>
    <source>
        <strain evidence="2">cv. Hale</strain>
    </source>
</reference>
<protein>
    <submittedName>
        <fullName evidence="1">Uncharacterized protein</fullName>
    </submittedName>
</protein>
<feature type="non-terminal residue" evidence="1">
    <location>
        <position position="114"/>
    </location>
</feature>
<organism evidence="1 2">
    <name type="scientific">Ricinus communis</name>
    <name type="common">Castor bean</name>
    <dbReference type="NCBI Taxonomy" id="3988"/>
    <lineage>
        <taxon>Eukaryota</taxon>
        <taxon>Viridiplantae</taxon>
        <taxon>Streptophyta</taxon>
        <taxon>Embryophyta</taxon>
        <taxon>Tracheophyta</taxon>
        <taxon>Spermatophyta</taxon>
        <taxon>Magnoliopsida</taxon>
        <taxon>eudicotyledons</taxon>
        <taxon>Gunneridae</taxon>
        <taxon>Pentapetalae</taxon>
        <taxon>rosids</taxon>
        <taxon>fabids</taxon>
        <taxon>Malpighiales</taxon>
        <taxon>Euphorbiaceae</taxon>
        <taxon>Acalyphoideae</taxon>
        <taxon>Acalypheae</taxon>
        <taxon>Ricinus</taxon>
    </lineage>
</organism>
<dbReference type="InParanoid" id="B9TQU4"/>
<accession>B9TQU4</accession>
<sequence>MQAALDIAAERQKTPTGEAVHVFVHQTGKARELAQQDRHGMAGVVAGFDLFLESPRGLGEVVQCQPAVGREAVTDVAGGIDGAVDIAQQVFRHRFLCIDIDGREIGADGGEQRL</sequence>
<evidence type="ECO:0000313" key="1">
    <source>
        <dbReference type="EMBL" id="EEF21770.1"/>
    </source>
</evidence>
<evidence type="ECO:0000313" key="2">
    <source>
        <dbReference type="Proteomes" id="UP000008311"/>
    </source>
</evidence>
<proteinExistence type="predicted"/>
<keyword evidence="2" id="KW-1185">Reference proteome</keyword>
<dbReference type="Proteomes" id="UP000008311">
    <property type="component" value="Unassembled WGS sequence"/>
</dbReference>